<evidence type="ECO:0000259" key="18">
    <source>
        <dbReference type="PROSITE" id="PS50109"/>
    </source>
</evidence>
<dbReference type="FunFam" id="3.30.565.10:FF:000010">
    <property type="entry name" value="Sensor histidine kinase RcsC"/>
    <property type="match status" value="1"/>
</dbReference>
<keyword evidence="13 17" id="KW-0472">Membrane</keyword>
<dbReference type="Gene3D" id="1.10.287.130">
    <property type="match status" value="1"/>
</dbReference>
<keyword evidence="5 16" id="KW-0597">Phosphoprotein</keyword>
<dbReference type="Gene3D" id="3.30.565.10">
    <property type="entry name" value="Histidine kinase-like ATPase, C-terminal domain"/>
    <property type="match status" value="1"/>
</dbReference>
<keyword evidence="12" id="KW-0902">Two-component regulatory system</keyword>
<evidence type="ECO:0000256" key="7">
    <source>
        <dbReference type="ARBA" id="ARBA00022692"/>
    </source>
</evidence>
<dbReference type="FunFam" id="1.10.287.130:FF:000002">
    <property type="entry name" value="Two-component osmosensing histidine kinase"/>
    <property type="match status" value="1"/>
</dbReference>
<dbReference type="SUPFAM" id="SSF55874">
    <property type="entry name" value="ATPase domain of HSP90 chaperone/DNA topoisomerase II/histidine kinase"/>
    <property type="match status" value="1"/>
</dbReference>
<dbReference type="SUPFAM" id="SSF52172">
    <property type="entry name" value="CheY-like"/>
    <property type="match status" value="1"/>
</dbReference>
<keyword evidence="4" id="KW-1003">Cell membrane</keyword>
<evidence type="ECO:0000313" key="21">
    <source>
        <dbReference type="Proteomes" id="UP000282985"/>
    </source>
</evidence>
<dbReference type="Gene3D" id="3.40.50.2300">
    <property type="match status" value="1"/>
</dbReference>
<dbReference type="Gene3D" id="3.30.450.20">
    <property type="entry name" value="PAS domain"/>
    <property type="match status" value="2"/>
</dbReference>
<dbReference type="GO" id="GO:0005886">
    <property type="term" value="C:plasma membrane"/>
    <property type="evidence" value="ECO:0007669"/>
    <property type="project" value="UniProtKB-SubCell"/>
</dbReference>
<dbReference type="GO" id="GO:0009927">
    <property type="term" value="F:histidine phosphotransfer kinase activity"/>
    <property type="evidence" value="ECO:0007669"/>
    <property type="project" value="TreeGrafter"/>
</dbReference>
<dbReference type="InterPro" id="IPR004358">
    <property type="entry name" value="Sig_transdc_His_kin-like_C"/>
</dbReference>
<dbReference type="Pfam" id="PF00072">
    <property type="entry name" value="Response_reg"/>
    <property type="match status" value="1"/>
</dbReference>
<evidence type="ECO:0000256" key="8">
    <source>
        <dbReference type="ARBA" id="ARBA00022741"/>
    </source>
</evidence>
<reference evidence="20 21" key="1">
    <citation type="submission" date="2018-11" db="EMBL/GenBank/DDBJ databases">
        <title>Parancylomarina longa gen. nov., sp. nov., isolated from sediments of southern Okinawa.</title>
        <authorList>
            <person name="Fu T."/>
        </authorList>
    </citation>
    <scope>NUCLEOTIDE SEQUENCE [LARGE SCALE GENOMIC DNA]</scope>
    <source>
        <strain evidence="20 21">T3-2 S1-C</strain>
    </source>
</reference>
<dbReference type="Pfam" id="PF00512">
    <property type="entry name" value="HisKA"/>
    <property type="match status" value="1"/>
</dbReference>
<dbReference type="SUPFAM" id="SSF47384">
    <property type="entry name" value="Homodimeric domain of signal transducing histidine kinase"/>
    <property type="match status" value="1"/>
</dbReference>
<evidence type="ECO:0000313" key="20">
    <source>
        <dbReference type="EMBL" id="RUT78261.1"/>
    </source>
</evidence>
<keyword evidence="7 17" id="KW-0812">Transmembrane</keyword>
<comment type="catalytic activity">
    <reaction evidence="1">
        <text>ATP + protein L-histidine = ADP + protein N-phospho-L-histidine.</text>
        <dbReference type="EC" id="2.7.13.3"/>
    </reaction>
</comment>
<feature type="transmembrane region" description="Helical" evidence="17">
    <location>
        <begin position="20"/>
        <end position="40"/>
    </location>
</feature>
<evidence type="ECO:0000256" key="1">
    <source>
        <dbReference type="ARBA" id="ARBA00000085"/>
    </source>
</evidence>
<dbReference type="GO" id="GO:0000155">
    <property type="term" value="F:phosphorelay sensor kinase activity"/>
    <property type="evidence" value="ECO:0007669"/>
    <property type="project" value="InterPro"/>
</dbReference>
<evidence type="ECO:0000259" key="19">
    <source>
        <dbReference type="PROSITE" id="PS50110"/>
    </source>
</evidence>
<dbReference type="SMART" id="SM00388">
    <property type="entry name" value="HisKA"/>
    <property type="match status" value="1"/>
</dbReference>
<dbReference type="EC" id="2.7.13.3" evidence="3"/>
<dbReference type="CDD" id="cd00082">
    <property type="entry name" value="HisKA"/>
    <property type="match status" value="1"/>
</dbReference>
<evidence type="ECO:0000256" key="17">
    <source>
        <dbReference type="SAM" id="Phobius"/>
    </source>
</evidence>
<comment type="caution">
    <text evidence="20">The sequence shown here is derived from an EMBL/GenBank/DDBJ whole genome shotgun (WGS) entry which is preliminary data.</text>
</comment>
<keyword evidence="6" id="KW-0808">Transferase</keyword>
<dbReference type="PANTHER" id="PTHR43047:SF72">
    <property type="entry name" value="OSMOSENSING HISTIDINE PROTEIN KINASE SLN1"/>
    <property type="match status" value="1"/>
</dbReference>
<evidence type="ECO:0000256" key="3">
    <source>
        <dbReference type="ARBA" id="ARBA00012438"/>
    </source>
</evidence>
<evidence type="ECO:0000256" key="2">
    <source>
        <dbReference type="ARBA" id="ARBA00004651"/>
    </source>
</evidence>
<evidence type="ECO:0000256" key="15">
    <source>
        <dbReference type="ARBA" id="ARBA00068150"/>
    </source>
</evidence>
<dbReference type="InterPro" id="IPR036097">
    <property type="entry name" value="HisK_dim/P_sf"/>
</dbReference>
<dbReference type="CDD" id="cd17546">
    <property type="entry name" value="REC_hyHK_CKI1_RcsC-like"/>
    <property type="match status" value="1"/>
</dbReference>
<keyword evidence="9" id="KW-0418">Kinase</keyword>
<evidence type="ECO:0000256" key="16">
    <source>
        <dbReference type="PROSITE-ProRule" id="PRU00169"/>
    </source>
</evidence>
<gene>
    <name evidence="20" type="ORF">DLK05_09295</name>
</gene>
<feature type="transmembrane region" description="Helical" evidence="17">
    <location>
        <begin position="353"/>
        <end position="371"/>
    </location>
</feature>
<dbReference type="GO" id="GO:0005524">
    <property type="term" value="F:ATP binding"/>
    <property type="evidence" value="ECO:0007669"/>
    <property type="project" value="UniProtKB-KW"/>
</dbReference>
<dbReference type="SMART" id="SM00387">
    <property type="entry name" value="HATPase_c"/>
    <property type="match status" value="1"/>
</dbReference>
<dbReference type="CDD" id="cd16922">
    <property type="entry name" value="HATPase_EvgS-ArcB-TorS-like"/>
    <property type="match status" value="1"/>
</dbReference>
<dbReference type="PANTHER" id="PTHR43047">
    <property type="entry name" value="TWO-COMPONENT HISTIDINE PROTEIN KINASE"/>
    <property type="match status" value="1"/>
</dbReference>
<evidence type="ECO:0000256" key="10">
    <source>
        <dbReference type="ARBA" id="ARBA00022840"/>
    </source>
</evidence>
<dbReference type="InterPro" id="IPR011006">
    <property type="entry name" value="CheY-like_superfamily"/>
</dbReference>
<proteinExistence type="predicted"/>
<dbReference type="InterPro" id="IPR036890">
    <property type="entry name" value="HATPase_C_sf"/>
</dbReference>
<feature type="modified residue" description="4-aspartylphosphate" evidence="16">
    <location>
        <position position="748"/>
    </location>
</feature>
<evidence type="ECO:0000256" key="13">
    <source>
        <dbReference type="ARBA" id="ARBA00023136"/>
    </source>
</evidence>
<keyword evidence="11 17" id="KW-1133">Transmembrane helix</keyword>
<dbReference type="InterPro" id="IPR001789">
    <property type="entry name" value="Sig_transdc_resp-reg_receiver"/>
</dbReference>
<evidence type="ECO:0000256" key="11">
    <source>
        <dbReference type="ARBA" id="ARBA00022989"/>
    </source>
</evidence>
<protein>
    <recommendedName>
        <fullName evidence="15">Sensory/regulatory protein RpfC</fullName>
        <ecNumber evidence="3">2.7.13.3</ecNumber>
    </recommendedName>
</protein>
<dbReference type="PRINTS" id="PR00344">
    <property type="entry name" value="BCTRLSENSOR"/>
</dbReference>
<organism evidence="20 21">
    <name type="scientific">Ancylomarina longa</name>
    <dbReference type="NCBI Taxonomy" id="2487017"/>
    <lineage>
        <taxon>Bacteria</taxon>
        <taxon>Pseudomonadati</taxon>
        <taxon>Bacteroidota</taxon>
        <taxon>Bacteroidia</taxon>
        <taxon>Marinilabiliales</taxon>
        <taxon>Marinifilaceae</taxon>
        <taxon>Ancylomarina</taxon>
    </lineage>
</organism>
<evidence type="ECO:0000256" key="5">
    <source>
        <dbReference type="ARBA" id="ARBA00022553"/>
    </source>
</evidence>
<feature type="domain" description="Histidine kinase" evidence="18">
    <location>
        <begin position="451"/>
        <end position="672"/>
    </location>
</feature>
<dbReference type="InterPro" id="IPR004010">
    <property type="entry name" value="Double_Cache_2"/>
</dbReference>
<dbReference type="InterPro" id="IPR003661">
    <property type="entry name" value="HisK_dim/P_dom"/>
</dbReference>
<sequence length="813" mass="94162">MNSNPTHKKPTKLRISRAYFLLFLVLTISFLLGIGGVWIYKEFSDFHKESQNLRKESIERQKDLLVRNANECLNFISYQNKISETRLKHRLENFVKQAHAIANNIYLGNKGKIPDTEIKKRIKQAITALRFTSGRGYIFINTLGGKGVLYPFSKENEGKNLSNFQDLNKNFIVKNEIELMRYKEEAYTKYENHHMVKNKYNAYTKVSFIKKFKPYNWYMGSFAYLDDMKGEIQKEVLTRISQISLDNNNYFFVYQKDGKCLLHGDSVSIGQNYQNYKNPIRRKNVEMLLKSAVMKESGFVSYPDPDAEKGTKVSYIQYIEDWNWIIGAGVFTSDIDKSIEIAGKELQSKVNRYIIQIISIIVLAIIILYFTTRYISSRMKQNFVSFNNFFRRASTQSYKINTEELHFTEFQDLAITINRMIDIRTQKEKELLLAREKAEESDRLKSSFLANMSHEIRTPMNAIIGFSELLQQEDLPQETRQQFFSHIRNSGNTLLNLINDIIDFSKIESGELKISKTTFSLNQLFEELYQTFEKIKTKKGKDHIKLEFTTGLDNSNSLVYSDPLRLKQIITNLVDNALKFTEKGIIQVSYQVDVDSLIFSVKDSGIGISKDKQDVIFSRFRQADDSHARRFGGTGLGLSISRKLAELLNGTMWVESTVDIGSSFFIKIPFLQNEKAELTPINKNTKRKNGYNKNLYGKKVLIVDDYKVNLTLIEQMLHATGLELYVAENGQLAIEYCIKHQIDLVLLDLQMPELNGYDTLKLMRKEQPKIKIIAQTAYALANEKEQILNSGFNGYISKPIVRKELLELIYQMI</sequence>
<evidence type="ECO:0000256" key="6">
    <source>
        <dbReference type="ARBA" id="ARBA00022679"/>
    </source>
</evidence>
<dbReference type="InterPro" id="IPR003594">
    <property type="entry name" value="HATPase_dom"/>
</dbReference>
<dbReference type="CDD" id="cd18774">
    <property type="entry name" value="PDC2_HK_sensor"/>
    <property type="match status" value="1"/>
</dbReference>
<dbReference type="EMBL" id="RJJX01000010">
    <property type="protein sequence ID" value="RUT78261.1"/>
    <property type="molecule type" value="Genomic_DNA"/>
</dbReference>
<dbReference type="Proteomes" id="UP000282985">
    <property type="component" value="Unassembled WGS sequence"/>
</dbReference>
<dbReference type="Pfam" id="PF08269">
    <property type="entry name" value="dCache_2"/>
    <property type="match status" value="1"/>
</dbReference>
<dbReference type="SMART" id="SM00448">
    <property type="entry name" value="REC"/>
    <property type="match status" value="1"/>
</dbReference>
<dbReference type="Pfam" id="PF02518">
    <property type="entry name" value="HATPase_c"/>
    <property type="match status" value="1"/>
</dbReference>
<dbReference type="PROSITE" id="PS50109">
    <property type="entry name" value="HIS_KIN"/>
    <property type="match status" value="1"/>
</dbReference>
<keyword evidence="21" id="KW-1185">Reference proteome</keyword>
<accession>A0A434AUX8</accession>
<comment type="subunit">
    <text evidence="14">At low DSF concentrations, interacts with RpfF.</text>
</comment>
<feature type="domain" description="Response regulatory" evidence="19">
    <location>
        <begin position="699"/>
        <end position="813"/>
    </location>
</feature>
<evidence type="ECO:0000256" key="14">
    <source>
        <dbReference type="ARBA" id="ARBA00064003"/>
    </source>
</evidence>
<keyword evidence="10" id="KW-0067">ATP-binding</keyword>
<dbReference type="SMART" id="SM01049">
    <property type="entry name" value="Cache_2"/>
    <property type="match status" value="2"/>
</dbReference>
<dbReference type="PROSITE" id="PS50110">
    <property type="entry name" value="RESPONSE_REGULATORY"/>
    <property type="match status" value="1"/>
</dbReference>
<name>A0A434AUX8_9BACT</name>
<dbReference type="AlphaFoldDB" id="A0A434AUX8"/>
<evidence type="ECO:0000256" key="12">
    <source>
        <dbReference type="ARBA" id="ARBA00023012"/>
    </source>
</evidence>
<dbReference type="InterPro" id="IPR033480">
    <property type="entry name" value="sCache_2"/>
</dbReference>
<dbReference type="InterPro" id="IPR005467">
    <property type="entry name" value="His_kinase_dom"/>
</dbReference>
<evidence type="ECO:0000256" key="4">
    <source>
        <dbReference type="ARBA" id="ARBA00022475"/>
    </source>
</evidence>
<evidence type="ECO:0000256" key="9">
    <source>
        <dbReference type="ARBA" id="ARBA00022777"/>
    </source>
</evidence>
<keyword evidence="8" id="KW-0547">Nucleotide-binding</keyword>
<comment type="subcellular location">
    <subcellularLocation>
        <location evidence="2">Cell membrane</location>
        <topology evidence="2">Multi-pass membrane protein</topology>
    </subcellularLocation>
</comment>